<comment type="function">
    <text evidence="13">Aminopeptidase with broad substrate specificity. Has lower activity with substrates that have Asp or Glu in the P2' position, or Pro in the P3' position. Lacks activity with substrates that have both Pro in the P3' position and Asp or Glu in the P2' position. Lacks carboxypeptidase activity. Lacks dipeptidyl-peptidase IV type activity.</text>
</comment>
<comment type="subcellular location">
    <subcellularLocation>
        <location evidence="2">Apical cell membrane</location>
    </subcellularLocation>
</comment>
<dbReference type="FunFam" id="3.40.630.10:FF:000101">
    <property type="entry name" value="N-acetylated alpha-linked acidic dipeptidase like 1"/>
    <property type="match status" value="1"/>
</dbReference>
<keyword evidence="11" id="KW-1015">Disulfide bond</keyword>
<keyword evidence="7" id="KW-0378">Hydrolase</keyword>
<evidence type="ECO:0000256" key="7">
    <source>
        <dbReference type="ARBA" id="ARBA00022801"/>
    </source>
</evidence>
<keyword evidence="10" id="KW-0482">Metalloprotease</keyword>
<keyword evidence="9" id="KW-0106">Calcium</keyword>
<keyword evidence="4" id="KW-0031">Aminopeptidase</keyword>
<gene>
    <name evidence="19" type="ORF">ONB1V03_LOCUS1292</name>
</gene>
<dbReference type="EMBL" id="CAJPVJ010000201">
    <property type="protein sequence ID" value="CAG2161688.1"/>
    <property type="molecule type" value="Genomic_DNA"/>
</dbReference>
<dbReference type="OrthoDB" id="5841748at2759"/>
<dbReference type="GO" id="GO:0016324">
    <property type="term" value="C:apical plasma membrane"/>
    <property type="evidence" value="ECO:0007669"/>
    <property type="project" value="UniProtKB-SubCell"/>
</dbReference>
<dbReference type="PANTHER" id="PTHR10404:SF46">
    <property type="entry name" value="VACUOLAR PROTEIN SORTING-ASSOCIATED PROTEIN 70"/>
    <property type="match status" value="1"/>
</dbReference>
<dbReference type="PANTHER" id="PTHR10404">
    <property type="entry name" value="N-ACETYLATED-ALPHA-LINKED ACIDIC DIPEPTIDASE"/>
    <property type="match status" value="1"/>
</dbReference>
<comment type="similarity">
    <text evidence="3">Belongs to the peptidase M28 family. M28B subfamily.</text>
</comment>
<dbReference type="AlphaFoldDB" id="A0A7R9QA70"/>
<keyword evidence="16" id="KW-0472">Membrane</keyword>
<dbReference type="Pfam" id="PF04389">
    <property type="entry name" value="Peptidase_M28"/>
    <property type="match status" value="1"/>
</dbReference>
<evidence type="ECO:0000256" key="12">
    <source>
        <dbReference type="ARBA" id="ARBA00023180"/>
    </source>
</evidence>
<proteinExistence type="inferred from homology"/>
<dbReference type="Proteomes" id="UP000728032">
    <property type="component" value="Unassembled WGS sequence"/>
</dbReference>
<evidence type="ECO:0000256" key="3">
    <source>
        <dbReference type="ARBA" id="ARBA00005634"/>
    </source>
</evidence>
<evidence type="ECO:0000256" key="8">
    <source>
        <dbReference type="ARBA" id="ARBA00022833"/>
    </source>
</evidence>
<evidence type="ECO:0000256" key="5">
    <source>
        <dbReference type="ARBA" id="ARBA00022670"/>
    </source>
</evidence>
<evidence type="ECO:0000256" key="13">
    <source>
        <dbReference type="ARBA" id="ARBA00059290"/>
    </source>
</evidence>
<dbReference type="InterPro" id="IPR039373">
    <property type="entry name" value="Peptidase_M28B"/>
</dbReference>
<keyword evidence="16" id="KW-0812">Transmembrane</keyword>
<dbReference type="InterPro" id="IPR046450">
    <property type="entry name" value="PA_dom_sf"/>
</dbReference>
<evidence type="ECO:0000256" key="11">
    <source>
        <dbReference type="ARBA" id="ARBA00023157"/>
    </source>
</evidence>
<dbReference type="GO" id="GO:0046872">
    <property type="term" value="F:metal ion binding"/>
    <property type="evidence" value="ECO:0007669"/>
    <property type="project" value="UniProtKB-KW"/>
</dbReference>
<dbReference type="FunFam" id="1.20.930.40:FF:000001">
    <property type="entry name" value="N-acetylated-alpha-linked acidic dipeptidase 2"/>
    <property type="match status" value="1"/>
</dbReference>
<evidence type="ECO:0000256" key="9">
    <source>
        <dbReference type="ARBA" id="ARBA00022837"/>
    </source>
</evidence>
<evidence type="ECO:0000313" key="20">
    <source>
        <dbReference type="Proteomes" id="UP000728032"/>
    </source>
</evidence>
<dbReference type="Pfam" id="PF04253">
    <property type="entry name" value="TFR_dimer"/>
    <property type="match status" value="1"/>
</dbReference>
<dbReference type="SUPFAM" id="SSF47672">
    <property type="entry name" value="Transferrin receptor-like dimerisation domain"/>
    <property type="match status" value="1"/>
</dbReference>
<dbReference type="Gene3D" id="3.50.30.30">
    <property type="match status" value="1"/>
</dbReference>
<dbReference type="SUPFAM" id="SSF52025">
    <property type="entry name" value="PA domain"/>
    <property type="match status" value="1"/>
</dbReference>
<dbReference type="GO" id="GO:0004177">
    <property type="term" value="F:aminopeptidase activity"/>
    <property type="evidence" value="ECO:0007669"/>
    <property type="project" value="UniProtKB-KW"/>
</dbReference>
<dbReference type="GO" id="GO:0004180">
    <property type="term" value="F:carboxypeptidase activity"/>
    <property type="evidence" value="ECO:0007669"/>
    <property type="project" value="TreeGrafter"/>
</dbReference>
<organism evidence="19">
    <name type="scientific">Oppiella nova</name>
    <dbReference type="NCBI Taxonomy" id="334625"/>
    <lineage>
        <taxon>Eukaryota</taxon>
        <taxon>Metazoa</taxon>
        <taxon>Ecdysozoa</taxon>
        <taxon>Arthropoda</taxon>
        <taxon>Chelicerata</taxon>
        <taxon>Arachnida</taxon>
        <taxon>Acari</taxon>
        <taxon>Acariformes</taxon>
        <taxon>Sarcoptiformes</taxon>
        <taxon>Oribatida</taxon>
        <taxon>Brachypylina</taxon>
        <taxon>Oppioidea</taxon>
        <taxon>Oppiidae</taxon>
        <taxon>Oppiella</taxon>
    </lineage>
</organism>
<evidence type="ECO:0000256" key="16">
    <source>
        <dbReference type="SAM" id="Phobius"/>
    </source>
</evidence>
<feature type="domain" description="Transferrin receptor-like dimerisation" evidence="17">
    <location>
        <begin position="708"/>
        <end position="829"/>
    </location>
</feature>
<evidence type="ECO:0000256" key="6">
    <source>
        <dbReference type="ARBA" id="ARBA00022723"/>
    </source>
</evidence>
<keyword evidence="8" id="KW-0862">Zinc</keyword>
<comment type="cofactor">
    <cofactor evidence="1">
        <name>Zn(2+)</name>
        <dbReference type="ChEBI" id="CHEBI:29105"/>
    </cofactor>
</comment>
<keyword evidence="5" id="KW-0645">Protease</keyword>
<dbReference type="SUPFAM" id="SSF53187">
    <property type="entry name" value="Zn-dependent exopeptidases"/>
    <property type="match status" value="1"/>
</dbReference>
<keyword evidence="12" id="KW-0325">Glycoprotein</keyword>
<dbReference type="Gene3D" id="3.40.630.10">
    <property type="entry name" value="Zn peptidases"/>
    <property type="match status" value="1"/>
</dbReference>
<dbReference type="Gene3D" id="1.20.930.40">
    <property type="entry name" value="Transferrin receptor-like, dimerisation domain"/>
    <property type="match status" value="1"/>
</dbReference>
<keyword evidence="16" id="KW-1133">Transmembrane helix</keyword>
<accession>A0A7R9QA70</accession>
<protein>
    <recommendedName>
        <fullName evidence="14">Aminopeptidase NAALADL1</fullName>
    </recommendedName>
    <alternativeName>
        <fullName evidence="15">N-acetylated-alpha-linked acidic dipeptidase-like protein</fullName>
    </alternativeName>
</protein>
<dbReference type="InterPro" id="IPR007365">
    <property type="entry name" value="TFR-like_dimer_dom"/>
</dbReference>
<evidence type="ECO:0000256" key="2">
    <source>
        <dbReference type="ARBA" id="ARBA00004221"/>
    </source>
</evidence>
<evidence type="ECO:0000256" key="14">
    <source>
        <dbReference type="ARBA" id="ARBA00068168"/>
    </source>
</evidence>
<feature type="transmembrane region" description="Helical" evidence="16">
    <location>
        <begin position="52"/>
        <end position="74"/>
    </location>
</feature>
<dbReference type="GO" id="GO:0006508">
    <property type="term" value="P:proteolysis"/>
    <property type="evidence" value="ECO:0007669"/>
    <property type="project" value="UniProtKB-KW"/>
</dbReference>
<reference evidence="19" key="1">
    <citation type="submission" date="2020-11" db="EMBL/GenBank/DDBJ databases">
        <authorList>
            <person name="Tran Van P."/>
        </authorList>
    </citation>
    <scope>NUCLEOTIDE SEQUENCE</scope>
</reference>
<evidence type="ECO:0000256" key="1">
    <source>
        <dbReference type="ARBA" id="ARBA00001947"/>
    </source>
</evidence>
<dbReference type="InterPro" id="IPR007484">
    <property type="entry name" value="Peptidase_M28"/>
</dbReference>
<keyword evidence="6" id="KW-0479">Metal-binding</keyword>
<keyword evidence="20" id="KW-1185">Reference proteome</keyword>
<feature type="domain" description="Peptidase M28" evidence="18">
    <location>
        <begin position="383"/>
        <end position="520"/>
    </location>
</feature>
<dbReference type="EMBL" id="OC915026">
    <property type="protein sequence ID" value="CAD7638238.1"/>
    <property type="molecule type" value="Genomic_DNA"/>
</dbReference>
<sequence length="833" mass="93536">MTLTAQYRPYRDEETLDGVENSDLSWPDHEVGTIQIYEKTTEDIPFASNRRLLMGVVMLSVLTILTGFLIGYFAHSTHSECVPNLAMSLHSVRDENPTIRAKIMREINPISIRSVVKEFSREPHMAGSANDLRLAIQVKDFLNAHHFDKTELKNYSVLLSVPDSHESNYIEIIDQSINKTIHTSIGTDKKGSDSGSVIFVNFGQLADYQILSTVYNITRDTIAGKILIAKQFHLTADEQMSFAYQMGAAALLLYPDPEHYNSPNLKVKPFPDSPYMPADAVRHDSLIWNGLGDPQTPGYPATSYAHRLPLQSLNLPNIPVQPISYLNALQILSRLDGSKAPGAWNVGSNTTYYLGPGFRNEGNSNITLRLKISNQLVNKTIYNVIGSIRGKVEPDRYVIVGNHRDAWFNGAIDSAAGTAAFLELSRVFGDLLVEGWRPRRSLLFCSWGAEEFNLIGSTEWIEENLKILHGRAVAYINSDIIVIGNGSLSVAASPLLYHAIFNATKEVLNPNDEEEAKTVYEKWLISLPHMRNTSGMISVKRNAFDSSFDLDEDLFSINQHFNTGEPNESGSLLKTYMESAVLQTRPKVRPLDMRSSYAPFFTMAGIPALDITYTNVNAVNEDSNPINSMSYPLLHTKYDTFEVIDKFIDPTFRVHKAVTQVLGEIIRDISDSLFIPFNLLDYAQVLRDLYVTLHIHTETILNNNGINIGLLDSAITNFTLAAVRFHSKQDKLDFTDPMAIRRVNDQLMLIERTFLDPNGLPRNMMKRHIILSPSETDPPYDEMFPGLMDEFSILLQQSGNTSTKHWTWDVIRAHFSIIVSTIETAAHAISDVI</sequence>
<name>A0A7R9QA70_9ACAR</name>
<evidence type="ECO:0000259" key="17">
    <source>
        <dbReference type="Pfam" id="PF04253"/>
    </source>
</evidence>
<dbReference type="GO" id="GO:0008237">
    <property type="term" value="F:metallopeptidase activity"/>
    <property type="evidence" value="ECO:0007669"/>
    <property type="project" value="UniProtKB-KW"/>
</dbReference>
<evidence type="ECO:0000256" key="10">
    <source>
        <dbReference type="ARBA" id="ARBA00023049"/>
    </source>
</evidence>
<evidence type="ECO:0000313" key="19">
    <source>
        <dbReference type="EMBL" id="CAD7638238.1"/>
    </source>
</evidence>
<evidence type="ECO:0000256" key="15">
    <source>
        <dbReference type="ARBA" id="ARBA00081462"/>
    </source>
</evidence>
<evidence type="ECO:0000259" key="18">
    <source>
        <dbReference type="Pfam" id="PF04389"/>
    </source>
</evidence>
<dbReference type="InterPro" id="IPR036757">
    <property type="entry name" value="TFR-like_dimer_dom_sf"/>
</dbReference>
<evidence type="ECO:0000256" key="4">
    <source>
        <dbReference type="ARBA" id="ARBA00022438"/>
    </source>
</evidence>